<feature type="region of interest" description="Disordered" evidence="1">
    <location>
        <begin position="20"/>
        <end position="42"/>
    </location>
</feature>
<evidence type="ECO:0000313" key="3">
    <source>
        <dbReference type="Proteomes" id="UP000886998"/>
    </source>
</evidence>
<gene>
    <name evidence="2" type="ORF">TNIN_453431</name>
</gene>
<sequence length="124" mass="14176">MQTEQERTVEAFTLTTRNQNSWAKRDGKKKKERMGVVRTNQGRSSEQLRCQRSFAGADCALVRLLDGEFLFESGKCIGKSVKRDGAKNLKAWERGAFEVLLRFDAVTLLTLRAMPSVFYVPERE</sequence>
<proteinExistence type="predicted"/>
<evidence type="ECO:0000256" key="1">
    <source>
        <dbReference type="SAM" id="MobiDB-lite"/>
    </source>
</evidence>
<organism evidence="2 3">
    <name type="scientific">Trichonephila inaurata madagascariensis</name>
    <dbReference type="NCBI Taxonomy" id="2747483"/>
    <lineage>
        <taxon>Eukaryota</taxon>
        <taxon>Metazoa</taxon>
        <taxon>Ecdysozoa</taxon>
        <taxon>Arthropoda</taxon>
        <taxon>Chelicerata</taxon>
        <taxon>Arachnida</taxon>
        <taxon>Araneae</taxon>
        <taxon>Araneomorphae</taxon>
        <taxon>Entelegynae</taxon>
        <taxon>Araneoidea</taxon>
        <taxon>Nephilidae</taxon>
        <taxon>Trichonephila</taxon>
        <taxon>Trichonephila inaurata</taxon>
    </lineage>
</organism>
<comment type="caution">
    <text evidence="2">The sequence shown here is derived from an EMBL/GenBank/DDBJ whole genome shotgun (WGS) entry which is preliminary data.</text>
</comment>
<dbReference type="AlphaFoldDB" id="A0A8X7BSB4"/>
<evidence type="ECO:0000313" key="2">
    <source>
        <dbReference type="EMBL" id="GFY40324.1"/>
    </source>
</evidence>
<dbReference type="Proteomes" id="UP000886998">
    <property type="component" value="Unassembled WGS sequence"/>
</dbReference>
<accession>A0A8X7BSB4</accession>
<name>A0A8X7BSB4_9ARAC</name>
<keyword evidence="3" id="KW-1185">Reference proteome</keyword>
<reference evidence="2" key="1">
    <citation type="submission" date="2020-08" db="EMBL/GenBank/DDBJ databases">
        <title>Multicomponent nature underlies the extraordinary mechanical properties of spider dragline silk.</title>
        <authorList>
            <person name="Kono N."/>
            <person name="Nakamura H."/>
            <person name="Mori M."/>
            <person name="Yoshida Y."/>
            <person name="Ohtoshi R."/>
            <person name="Malay A.D."/>
            <person name="Moran D.A.P."/>
            <person name="Tomita M."/>
            <person name="Numata K."/>
            <person name="Arakawa K."/>
        </authorList>
    </citation>
    <scope>NUCLEOTIDE SEQUENCE</scope>
</reference>
<protein>
    <submittedName>
        <fullName evidence="2">Uncharacterized protein</fullName>
    </submittedName>
</protein>
<dbReference type="EMBL" id="BMAV01001848">
    <property type="protein sequence ID" value="GFY40324.1"/>
    <property type="molecule type" value="Genomic_DNA"/>
</dbReference>